<name>A0A6J6Y4K3_9ZZZZ</name>
<dbReference type="AlphaFoldDB" id="A0A6J6Y4K3"/>
<dbReference type="Pfam" id="PF07291">
    <property type="entry name" value="MauE"/>
    <property type="match status" value="1"/>
</dbReference>
<comment type="subcellular location">
    <subcellularLocation>
        <location evidence="1">Membrane</location>
        <topology evidence="1">Multi-pass membrane protein</topology>
    </subcellularLocation>
</comment>
<evidence type="ECO:0000256" key="3">
    <source>
        <dbReference type="ARBA" id="ARBA00022989"/>
    </source>
</evidence>
<evidence type="ECO:0000256" key="5">
    <source>
        <dbReference type="SAM" id="Phobius"/>
    </source>
</evidence>
<evidence type="ECO:0000256" key="4">
    <source>
        <dbReference type="ARBA" id="ARBA00023136"/>
    </source>
</evidence>
<evidence type="ECO:0000259" key="6">
    <source>
        <dbReference type="Pfam" id="PF07291"/>
    </source>
</evidence>
<dbReference type="InterPro" id="IPR009908">
    <property type="entry name" value="Methylamine_util_MauE"/>
</dbReference>
<evidence type="ECO:0000256" key="1">
    <source>
        <dbReference type="ARBA" id="ARBA00004141"/>
    </source>
</evidence>
<accession>A0A6J6Y4K3</accession>
<keyword evidence="2 5" id="KW-0812">Transmembrane</keyword>
<feature type="transmembrane region" description="Helical" evidence="5">
    <location>
        <begin position="79"/>
        <end position="99"/>
    </location>
</feature>
<gene>
    <name evidence="7" type="ORF">UFOPK3119_00097</name>
    <name evidence="8" type="ORF">UFOPK3861_00253</name>
</gene>
<dbReference type="EMBL" id="CAFBNQ010000014">
    <property type="protein sequence ID" value="CAB4952109.1"/>
    <property type="molecule type" value="Genomic_DNA"/>
</dbReference>
<feature type="transmembrane region" description="Helical" evidence="5">
    <location>
        <begin position="12"/>
        <end position="31"/>
    </location>
</feature>
<protein>
    <submittedName>
        <fullName evidence="7">Unannotated protein</fullName>
    </submittedName>
</protein>
<sequence>MSKFIKVQPWLGLIARLTLGGVLFAAGYLKIGTLDKSQMAVRAYELLPISIANFLGVVLPFFEIAIGLLLILGAGTRISAALGGFTMVIFIIAIAQAWARGLNIDCGCFGGGGSVAPGQTRYLQEILRDAGLAALALFLIRYPLTKFAVDKDPNRSNAGDVE</sequence>
<organism evidence="7">
    <name type="scientific">freshwater metagenome</name>
    <dbReference type="NCBI Taxonomy" id="449393"/>
    <lineage>
        <taxon>unclassified sequences</taxon>
        <taxon>metagenomes</taxon>
        <taxon>ecological metagenomes</taxon>
    </lineage>
</organism>
<dbReference type="GO" id="GO:0030416">
    <property type="term" value="P:methylamine metabolic process"/>
    <property type="evidence" value="ECO:0007669"/>
    <property type="project" value="InterPro"/>
</dbReference>
<reference evidence="7" key="1">
    <citation type="submission" date="2020-05" db="EMBL/GenBank/DDBJ databases">
        <authorList>
            <person name="Chiriac C."/>
            <person name="Salcher M."/>
            <person name="Ghai R."/>
            <person name="Kavagutti S V."/>
        </authorList>
    </citation>
    <scope>NUCLEOTIDE SEQUENCE</scope>
</reference>
<proteinExistence type="predicted"/>
<keyword evidence="4 5" id="KW-0472">Membrane</keyword>
<dbReference type="EMBL" id="CAFAAX010000004">
    <property type="protein sequence ID" value="CAB4803013.1"/>
    <property type="molecule type" value="Genomic_DNA"/>
</dbReference>
<evidence type="ECO:0000313" key="7">
    <source>
        <dbReference type="EMBL" id="CAB4803013.1"/>
    </source>
</evidence>
<evidence type="ECO:0000313" key="8">
    <source>
        <dbReference type="EMBL" id="CAB4952109.1"/>
    </source>
</evidence>
<feature type="transmembrane region" description="Helical" evidence="5">
    <location>
        <begin position="51"/>
        <end position="72"/>
    </location>
</feature>
<keyword evidence="3 5" id="KW-1133">Transmembrane helix</keyword>
<feature type="domain" description="Methylamine utilisation protein MauE" evidence="6">
    <location>
        <begin position="9"/>
        <end position="140"/>
    </location>
</feature>
<evidence type="ECO:0000256" key="2">
    <source>
        <dbReference type="ARBA" id="ARBA00022692"/>
    </source>
</evidence>
<dbReference type="GO" id="GO:0016020">
    <property type="term" value="C:membrane"/>
    <property type="evidence" value="ECO:0007669"/>
    <property type="project" value="UniProtKB-SubCell"/>
</dbReference>